<dbReference type="Pfam" id="PF03031">
    <property type="entry name" value="NIF"/>
    <property type="match status" value="1"/>
</dbReference>
<dbReference type="InterPro" id="IPR036412">
    <property type="entry name" value="HAD-like_sf"/>
</dbReference>
<protein>
    <recommendedName>
        <fullName evidence="1">FCP1 homology domain-containing protein</fullName>
    </recommendedName>
</protein>
<sequence length="223" mass="25798">MAQDQRNLRKISEAAQSLSLNLIYPLRPGKKLLVLDFDRTLVDTKPLKSGVLPAEECIRPGLHDFLELVYGHYDICIWSQTKRAWLEAKLVELRMVGDERRNYKISFVLDHIPMFKVRSVRGGESYSHSVKALRIIWEYFPRFGPQNTAHVDDLPRNFALNPEEGIRISAFKLDGTIELRNDCELEKLGRYLVWLASHTDFKEVDHKIWKKIARALAEPGPSD</sequence>
<dbReference type="GO" id="GO:0005634">
    <property type="term" value="C:nucleus"/>
    <property type="evidence" value="ECO:0007669"/>
    <property type="project" value="TreeGrafter"/>
</dbReference>
<dbReference type="EMBL" id="CAJMXA010003576">
    <property type="protein sequence ID" value="CAE6504067.1"/>
    <property type="molecule type" value="Genomic_DNA"/>
</dbReference>
<dbReference type="InterPro" id="IPR051658">
    <property type="entry name" value="UBLCP1"/>
</dbReference>
<dbReference type="InterPro" id="IPR023214">
    <property type="entry name" value="HAD_sf"/>
</dbReference>
<organism evidence="2 3">
    <name type="scientific">Rhizoctonia solani</name>
    <dbReference type="NCBI Taxonomy" id="456999"/>
    <lineage>
        <taxon>Eukaryota</taxon>
        <taxon>Fungi</taxon>
        <taxon>Dikarya</taxon>
        <taxon>Basidiomycota</taxon>
        <taxon>Agaricomycotina</taxon>
        <taxon>Agaricomycetes</taxon>
        <taxon>Cantharellales</taxon>
        <taxon>Ceratobasidiaceae</taxon>
        <taxon>Rhizoctonia</taxon>
    </lineage>
</organism>
<dbReference type="InterPro" id="IPR004274">
    <property type="entry name" value="FCP1_dom"/>
</dbReference>
<evidence type="ECO:0000313" key="3">
    <source>
        <dbReference type="Proteomes" id="UP000663853"/>
    </source>
</evidence>
<accession>A0A8H3CXV2</accession>
<name>A0A8H3CXV2_9AGAM</name>
<gene>
    <name evidence="2" type="ORF">RDB_LOCUS116922</name>
</gene>
<reference evidence="2" key="1">
    <citation type="submission" date="2021-01" db="EMBL/GenBank/DDBJ databases">
        <authorList>
            <person name="Kaushik A."/>
        </authorList>
    </citation>
    <scope>NUCLEOTIDE SEQUENCE</scope>
    <source>
        <strain evidence="2">AG6-10EEA</strain>
    </source>
</reference>
<evidence type="ECO:0000259" key="1">
    <source>
        <dbReference type="PROSITE" id="PS50969"/>
    </source>
</evidence>
<dbReference type="Gene3D" id="3.40.50.1000">
    <property type="entry name" value="HAD superfamily/HAD-like"/>
    <property type="match status" value="1"/>
</dbReference>
<dbReference type="AlphaFoldDB" id="A0A8H3CXV2"/>
<proteinExistence type="predicted"/>
<dbReference type="PANTHER" id="PTHR48493:SF1">
    <property type="entry name" value="UBIQUITIN-LIKE DOMAIN-CONTAINING CTD PHOSPHATASE 1"/>
    <property type="match status" value="1"/>
</dbReference>
<feature type="domain" description="FCP1 homology" evidence="1">
    <location>
        <begin position="26"/>
        <end position="195"/>
    </location>
</feature>
<comment type="caution">
    <text evidence="2">The sequence shown here is derived from an EMBL/GenBank/DDBJ whole genome shotgun (WGS) entry which is preliminary data.</text>
</comment>
<dbReference type="SUPFAM" id="SSF56784">
    <property type="entry name" value="HAD-like"/>
    <property type="match status" value="1"/>
</dbReference>
<dbReference type="SMART" id="SM00577">
    <property type="entry name" value="CPDc"/>
    <property type="match status" value="1"/>
</dbReference>
<evidence type="ECO:0000313" key="2">
    <source>
        <dbReference type="EMBL" id="CAE6504067.1"/>
    </source>
</evidence>
<dbReference type="GO" id="GO:0004722">
    <property type="term" value="F:protein serine/threonine phosphatase activity"/>
    <property type="evidence" value="ECO:0007669"/>
    <property type="project" value="TreeGrafter"/>
</dbReference>
<dbReference type="GO" id="GO:0090364">
    <property type="term" value="P:regulation of proteasome assembly"/>
    <property type="evidence" value="ECO:0007669"/>
    <property type="project" value="InterPro"/>
</dbReference>
<dbReference type="PROSITE" id="PS50969">
    <property type="entry name" value="FCP1"/>
    <property type="match status" value="1"/>
</dbReference>
<dbReference type="Proteomes" id="UP000663853">
    <property type="component" value="Unassembled WGS sequence"/>
</dbReference>
<dbReference type="PANTHER" id="PTHR48493">
    <property type="entry name" value="UBIQUITIN-LIKE DOMAIN-CONTAINING CTD PHOSPHATASE 1"/>
    <property type="match status" value="1"/>
</dbReference>